<organism evidence="3 4">
    <name type="scientific">Paracoccidioides brasiliensis</name>
    <dbReference type="NCBI Taxonomy" id="121759"/>
    <lineage>
        <taxon>Eukaryota</taxon>
        <taxon>Fungi</taxon>
        <taxon>Dikarya</taxon>
        <taxon>Ascomycota</taxon>
        <taxon>Pezizomycotina</taxon>
        <taxon>Eurotiomycetes</taxon>
        <taxon>Eurotiomycetidae</taxon>
        <taxon>Onygenales</taxon>
        <taxon>Ajellomycetaceae</taxon>
        <taxon>Paracoccidioides</taxon>
    </lineage>
</organism>
<dbReference type="CDD" id="cd12809">
    <property type="entry name" value="Esterase_713_like-2"/>
    <property type="match status" value="1"/>
</dbReference>
<evidence type="ECO:0000256" key="1">
    <source>
        <dbReference type="SAM" id="SignalP"/>
    </source>
</evidence>
<dbReference type="InterPro" id="IPR000073">
    <property type="entry name" value="AB_hydrolase_1"/>
</dbReference>
<proteinExistence type="predicted"/>
<protein>
    <recommendedName>
        <fullName evidence="2">AB hydrolase-1 domain-containing protein</fullName>
    </recommendedName>
</protein>
<dbReference type="VEuPathDB" id="FungiDB:PABG_02392"/>
<evidence type="ECO:0000313" key="4">
    <source>
        <dbReference type="Proteomes" id="UP000242814"/>
    </source>
</evidence>
<evidence type="ECO:0000313" key="3">
    <source>
        <dbReference type="EMBL" id="ODH42638.1"/>
    </source>
</evidence>
<dbReference type="SUPFAM" id="SSF53474">
    <property type="entry name" value="alpha/beta-Hydrolases"/>
    <property type="match status" value="1"/>
</dbReference>
<dbReference type="PANTHER" id="PTHR43194:SF4">
    <property type="entry name" value="AB HYDROLASE-1 DOMAIN-CONTAINING PROTEIN"/>
    <property type="match status" value="1"/>
</dbReference>
<dbReference type="Pfam" id="PF12697">
    <property type="entry name" value="Abhydrolase_6"/>
    <property type="match status" value="1"/>
</dbReference>
<feature type="signal peptide" evidence="1">
    <location>
        <begin position="1"/>
        <end position="17"/>
    </location>
</feature>
<reference evidence="3 4" key="1">
    <citation type="submission" date="2016-06" db="EMBL/GenBank/DDBJ databases">
        <authorList>
            <person name="Kjaerup R.B."/>
            <person name="Dalgaard T.S."/>
            <person name="Juul-Madsen H.R."/>
        </authorList>
    </citation>
    <scope>NUCLEOTIDE SEQUENCE [LARGE SCALE GENOMIC DNA]</scope>
    <source>
        <strain evidence="3 4">Pb300</strain>
    </source>
</reference>
<dbReference type="EMBL" id="LZYO01000026">
    <property type="protein sequence ID" value="ODH42638.1"/>
    <property type="molecule type" value="Genomic_DNA"/>
</dbReference>
<dbReference type="Proteomes" id="UP000242814">
    <property type="component" value="Unassembled WGS sequence"/>
</dbReference>
<sequence>MFQLLFLFLSIIPFLGGFEKTVETPCLRRYFYAGGKYFSDGSGGHFLEGQIYVEQLNPIEGSTKPFPLIFIHGFAQTGTNWLNKPDGGRGWASYFLSKGYEIYIIDQTFRGRSPGSPGNDTTVRWTSEVVERLLTATKNHDLWPQAKLQTQWPGTGFRGDEVFDAYFASTVQSLSSDVYQQTTLQAAGVDLLSRIGKPAILVTHSQSGATGWLIADARPDLVHSIVAIEPAGPPFENVILREGPARPWGLTDVLLTYSPPVNNPQTDLVQKIIPPSSNDRARCIVQAESPPPRQLDNLADIDVLVVTGEASYHATHDYCTVGYLQQAGVHVDHLSLGEAGIHGNGHMLFLEMNSDKIAAEVQKWMEK</sequence>
<keyword evidence="1" id="KW-0732">Signal</keyword>
<feature type="domain" description="AB hydrolase-1" evidence="2">
    <location>
        <begin position="152"/>
        <end position="359"/>
    </location>
</feature>
<dbReference type="AlphaFoldDB" id="A0A1D2JM86"/>
<dbReference type="PANTHER" id="PTHR43194">
    <property type="entry name" value="HYDROLASE ALPHA/BETA FOLD FAMILY"/>
    <property type="match status" value="1"/>
</dbReference>
<gene>
    <name evidence="3" type="ORF">ACO22_01163</name>
</gene>
<feature type="chain" id="PRO_5008902503" description="AB hydrolase-1 domain-containing protein" evidence="1">
    <location>
        <begin position="18"/>
        <end position="367"/>
    </location>
</feature>
<dbReference type="InterPro" id="IPR050228">
    <property type="entry name" value="Carboxylesterase_BioH"/>
</dbReference>
<dbReference type="Gene3D" id="3.40.50.1820">
    <property type="entry name" value="alpha/beta hydrolase"/>
    <property type="match status" value="1"/>
</dbReference>
<dbReference type="VEuPathDB" id="FungiDB:PADG_00740"/>
<comment type="caution">
    <text evidence="3">The sequence shown here is derived from an EMBL/GenBank/DDBJ whole genome shotgun (WGS) entry which is preliminary data.</text>
</comment>
<accession>A0A1D2JM86</accession>
<evidence type="ECO:0000259" key="2">
    <source>
        <dbReference type="Pfam" id="PF12697"/>
    </source>
</evidence>
<dbReference type="InterPro" id="IPR029058">
    <property type="entry name" value="AB_hydrolase_fold"/>
</dbReference>
<name>A0A1D2JM86_PARBR</name>